<dbReference type="EMBL" id="JAUCMV010000004">
    <property type="protein sequence ID" value="KAK0404088.1"/>
    <property type="molecule type" value="Genomic_DNA"/>
</dbReference>
<proteinExistence type="predicted"/>
<feature type="compositionally biased region" description="Low complexity" evidence="1">
    <location>
        <begin position="94"/>
        <end position="103"/>
    </location>
</feature>
<dbReference type="Gene3D" id="3.40.50.1000">
    <property type="entry name" value="HAD superfamily/HAD-like"/>
    <property type="match status" value="1"/>
</dbReference>
<sequence length="173" mass="19377">MVVDGAASGVFRAVIFDMGDVMLRYHDCEDGLRVLSKMKKYPEITPFKKGLNLGHISTEELSVIVKQKVAEEVRTHFDRLTLEDTRHGPDILTSSSSRRSPPSEGADSRRRSSRQTTLRRLGLDARECFFVYDLEENCVAAEALGIRSVLMSAGKSKWTIEKVEPLPRVPLLG</sequence>
<evidence type="ECO:0000256" key="1">
    <source>
        <dbReference type="SAM" id="MobiDB-lite"/>
    </source>
</evidence>
<dbReference type="InterPro" id="IPR036412">
    <property type="entry name" value="HAD-like_sf"/>
</dbReference>
<dbReference type="AlphaFoldDB" id="A0AA39LNU9"/>
<feature type="region of interest" description="Disordered" evidence="1">
    <location>
        <begin position="86"/>
        <end position="115"/>
    </location>
</feature>
<reference evidence="2" key="1">
    <citation type="submission" date="2023-06" db="EMBL/GenBank/DDBJ databases">
        <title>Genomic analysis of the entomopathogenic nematode Steinernema hermaphroditum.</title>
        <authorList>
            <person name="Schwarz E.M."/>
            <person name="Heppert J.K."/>
            <person name="Baniya A."/>
            <person name="Schwartz H.T."/>
            <person name="Tan C.-H."/>
            <person name="Antoshechkin I."/>
            <person name="Sternberg P.W."/>
            <person name="Goodrich-Blair H."/>
            <person name="Dillman A.R."/>
        </authorList>
    </citation>
    <scope>NUCLEOTIDE SEQUENCE</scope>
    <source>
        <strain evidence="2">PS9179</strain>
        <tissue evidence="2">Whole animal</tissue>
    </source>
</reference>
<dbReference type="Proteomes" id="UP001175271">
    <property type="component" value="Unassembled WGS sequence"/>
</dbReference>
<dbReference type="SUPFAM" id="SSF56784">
    <property type="entry name" value="HAD-like"/>
    <property type="match status" value="1"/>
</dbReference>
<evidence type="ECO:0000313" key="2">
    <source>
        <dbReference type="EMBL" id="KAK0404088.1"/>
    </source>
</evidence>
<name>A0AA39LNU9_9BILA</name>
<keyword evidence="3" id="KW-1185">Reference proteome</keyword>
<comment type="caution">
    <text evidence="2">The sequence shown here is derived from an EMBL/GenBank/DDBJ whole genome shotgun (WGS) entry which is preliminary data.</text>
</comment>
<evidence type="ECO:0000313" key="3">
    <source>
        <dbReference type="Proteomes" id="UP001175271"/>
    </source>
</evidence>
<gene>
    <name evidence="2" type="ORF">QR680_017284</name>
</gene>
<dbReference type="InterPro" id="IPR023214">
    <property type="entry name" value="HAD_sf"/>
</dbReference>
<accession>A0AA39LNU9</accession>
<protein>
    <submittedName>
        <fullName evidence="2">Uncharacterized protein</fullName>
    </submittedName>
</protein>
<organism evidence="2 3">
    <name type="scientific">Steinernema hermaphroditum</name>
    <dbReference type="NCBI Taxonomy" id="289476"/>
    <lineage>
        <taxon>Eukaryota</taxon>
        <taxon>Metazoa</taxon>
        <taxon>Ecdysozoa</taxon>
        <taxon>Nematoda</taxon>
        <taxon>Chromadorea</taxon>
        <taxon>Rhabditida</taxon>
        <taxon>Tylenchina</taxon>
        <taxon>Panagrolaimomorpha</taxon>
        <taxon>Strongyloidoidea</taxon>
        <taxon>Steinernematidae</taxon>
        <taxon>Steinernema</taxon>
    </lineage>
</organism>